<evidence type="ECO:0000256" key="7">
    <source>
        <dbReference type="ARBA" id="ARBA00048819"/>
    </source>
</evidence>
<dbReference type="HAMAP" id="MF_00578">
    <property type="entry name" value="Glu_cys_ligase"/>
    <property type="match status" value="1"/>
</dbReference>
<name>A0A1Z9YX35_9GAMM</name>
<keyword evidence="5 8" id="KW-0547">Nucleotide-binding</keyword>
<dbReference type="GO" id="GO:0046872">
    <property type="term" value="F:metal ion binding"/>
    <property type="evidence" value="ECO:0007669"/>
    <property type="project" value="TreeGrafter"/>
</dbReference>
<dbReference type="PANTHER" id="PTHR38761">
    <property type="entry name" value="GLUTAMATE--CYSTEINE LIGASE"/>
    <property type="match status" value="1"/>
</dbReference>
<comment type="pathway">
    <text evidence="1 8 9">Sulfur metabolism; glutathione biosynthesis; glutathione from L-cysteine and L-glutamate: step 1/2.</text>
</comment>
<dbReference type="InterPro" id="IPR007370">
    <property type="entry name" value="Glu_cys_ligase"/>
</dbReference>
<feature type="domain" description="Glutamate--cysteine ligase" evidence="10">
    <location>
        <begin position="18"/>
        <end position="387"/>
    </location>
</feature>
<organism evidence="11 12">
    <name type="scientific">Acinetobacter populi</name>
    <dbReference type="NCBI Taxonomy" id="1582270"/>
    <lineage>
        <taxon>Bacteria</taxon>
        <taxon>Pseudomonadati</taxon>
        <taxon>Pseudomonadota</taxon>
        <taxon>Gammaproteobacteria</taxon>
        <taxon>Moraxellales</taxon>
        <taxon>Moraxellaceae</taxon>
        <taxon>Acinetobacter</taxon>
    </lineage>
</organism>
<evidence type="ECO:0000259" key="10">
    <source>
        <dbReference type="Pfam" id="PF04262"/>
    </source>
</evidence>
<dbReference type="GO" id="GO:0005829">
    <property type="term" value="C:cytosol"/>
    <property type="evidence" value="ECO:0007669"/>
    <property type="project" value="TreeGrafter"/>
</dbReference>
<dbReference type="Proteomes" id="UP000196536">
    <property type="component" value="Unassembled WGS sequence"/>
</dbReference>
<dbReference type="Pfam" id="PF04262">
    <property type="entry name" value="Glu_cys_ligase"/>
    <property type="match status" value="1"/>
</dbReference>
<comment type="similarity">
    <text evidence="2 8">Belongs to the glutamate--cysteine ligase type 1 family. Type 1 subfamily.</text>
</comment>
<comment type="catalytic activity">
    <reaction evidence="7 8 9">
        <text>L-cysteine + L-glutamate + ATP = gamma-L-glutamyl-L-cysteine + ADP + phosphate + H(+)</text>
        <dbReference type="Rhea" id="RHEA:13285"/>
        <dbReference type="ChEBI" id="CHEBI:15378"/>
        <dbReference type="ChEBI" id="CHEBI:29985"/>
        <dbReference type="ChEBI" id="CHEBI:30616"/>
        <dbReference type="ChEBI" id="CHEBI:35235"/>
        <dbReference type="ChEBI" id="CHEBI:43474"/>
        <dbReference type="ChEBI" id="CHEBI:58173"/>
        <dbReference type="ChEBI" id="CHEBI:456216"/>
        <dbReference type="EC" id="6.3.2.2"/>
    </reaction>
</comment>
<dbReference type="GO" id="GO:0004357">
    <property type="term" value="F:glutamate-cysteine ligase activity"/>
    <property type="evidence" value="ECO:0007669"/>
    <property type="project" value="UniProtKB-UniRule"/>
</dbReference>
<dbReference type="GO" id="GO:0005524">
    <property type="term" value="F:ATP binding"/>
    <property type="evidence" value="ECO:0007669"/>
    <property type="project" value="UniProtKB-KW"/>
</dbReference>
<keyword evidence="3 8" id="KW-0436">Ligase</keyword>
<gene>
    <name evidence="8" type="primary">gshA</name>
    <name evidence="11" type="ORF">CAP51_12700</name>
</gene>
<evidence type="ECO:0000256" key="1">
    <source>
        <dbReference type="ARBA" id="ARBA00005006"/>
    </source>
</evidence>
<evidence type="ECO:0000256" key="2">
    <source>
        <dbReference type="ARBA" id="ARBA00008772"/>
    </source>
</evidence>
<reference evidence="11 12" key="1">
    <citation type="submission" date="2017-05" db="EMBL/GenBank/DDBJ databases">
        <title>Acinetobacter populi ANC 5415 (= PBJ7), whole genome shotgun sequencing project.</title>
        <authorList>
            <person name="Nemec A."/>
            <person name="Radolfova-Krizova L."/>
        </authorList>
    </citation>
    <scope>NUCLEOTIDE SEQUENCE [LARGE SCALE GENOMIC DNA]</scope>
    <source>
        <strain evidence="11 12">PBJ7</strain>
    </source>
</reference>
<evidence type="ECO:0000256" key="8">
    <source>
        <dbReference type="HAMAP-Rule" id="MF_00578"/>
    </source>
</evidence>
<dbReference type="Gene3D" id="3.30.590.20">
    <property type="match status" value="1"/>
</dbReference>
<evidence type="ECO:0000256" key="4">
    <source>
        <dbReference type="ARBA" id="ARBA00022684"/>
    </source>
</evidence>
<keyword evidence="4 8" id="KW-0317">Glutathione biosynthesis</keyword>
<evidence type="ECO:0000256" key="9">
    <source>
        <dbReference type="RuleBase" id="RU004391"/>
    </source>
</evidence>
<dbReference type="InterPro" id="IPR014746">
    <property type="entry name" value="Gln_synth/guanido_kin_cat_dom"/>
</dbReference>
<dbReference type="GO" id="GO:0006750">
    <property type="term" value="P:glutathione biosynthetic process"/>
    <property type="evidence" value="ECO:0007669"/>
    <property type="project" value="UniProtKB-UniRule"/>
</dbReference>
<dbReference type="UniPathway" id="UPA00142">
    <property type="reaction ID" value="UER00209"/>
</dbReference>
<dbReference type="RefSeq" id="WP_087621130.1">
    <property type="nucleotide sequence ID" value="NZ_NEXX01000004.1"/>
</dbReference>
<dbReference type="SUPFAM" id="SSF55931">
    <property type="entry name" value="Glutamine synthetase/guanido kinase"/>
    <property type="match status" value="1"/>
</dbReference>
<dbReference type="InterPro" id="IPR006334">
    <property type="entry name" value="Glut_cys_ligase"/>
</dbReference>
<proteinExistence type="inferred from homology"/>
<dbReference type="EC" id="6.3.2.2" evidence="8"/>
<sequence length="539" mass="61196">MSEPLNASTLQLPTWLQPSLLQGMLRGIERESLRMQANGFLSQQPHPDGLGAALTHPYITTDYSEALLEFITPPKRSIPEALDFLQDLHAFTYRQLPEGESLWSLSMPCMLDREEDNIPLAQYGSSNIGKFKTLYRHGLGIRYGRRMQTISGVHYNVSFPDQLFEQLQQQENDSALKQLSLQDYRSHRYFGLIRNFIRSIPMVMYLLGASPTVCRCFVTGREHNLQPLIAGTLYLPEATALRMGRLGYQNSAQRALGIHYNDLPGYLQGMRNAIYTPYPAFQALGLDDAHGNPIQINDHILQIENEYYSLIRPKQPPQGNETPSQALEARGVAYVELRAVDVNPYSPIGISTDSAAFLEVLALYCLMSDSPDISEQEQDLIDQNQANIVNTGRSRDLSIEMPNGPVNFHDWIAQHLHRMQDLAVLLDEAHHTNLYTAAIELMQQRCDDVDQTLSAQMLKQTTTFGGTWNFGAHLAEQYKSFYASHHLDQASLQHLEQAVQDSRQQQQLLESQPQPNFCEYLRPYRNLSHHYGAENKQCS</sequence>
<protein>
    <recommendedName>
        <fullName evidence="8">Glutamate--cysteine ligase</fullName>
        <ecNumber evidence="8">6.3.2.2</ecNumber>
    </recommendedName>
    <alternativeName>
        <fullName evidence="8">Gamma-ECS</fullName>
        <shortName evidence="8">GCS</shortName>
    </alternativeName>
    <alternativeName>
        <fullName evidence="8">Gamma-glutamylcysteine synthetase</fullName>
    </alternativeName>
</protein>
<dbReference type="AlphaFoldDB" id="A0A1Z9YX35"/>
<evidence type="ECO:0000256" key="5">
    <source>
        <dbReference type="ARBA" id="ARBA00022741"/>
    </source>
</evidence>
<keyword evidence="12" id="KW-1185">Reference proteome</keyword>
<accession>A0A1Z9YX35</accession>
<evidence type="ECO:0000313" key="12">
    <source>
        <dbReference type="Proteomes" id="UP000196536"/>
    </source>
</evidence>
<evidence type="ECO:0000256" key="6">
    <source>
        <dbReference type="ARBA" id="ARBA00022840"/>
    </source>
</evidence>
<dbReference type="EMBL" id="NEXX01000004">
    <property type="protein sequence ID" value="OUY06776.1"/>
    <property type="molecule type" value="Genomic_DNA"/>
</dbReference>
<dbReference type="NCBIfam" id="TIGR01434">
    <property type="entry name" value="glu_cys_ligase"/>
    <property type="match status" value="1"/>
</dbReference>
<comment type="caution">
    <text evidence="11">The sequence shown here is derived from an EMBL/GenBank/DDBJ whole genome shotgun (WGS) entry which is preliminary data.</text>
</comment>
<dbReference type="OrthoDB" id="9803907at2"/>
<evidence type="ECO:0000256" key="3">
    <source>
        <dbReference type="ARBA" id="ARBA00022598"/>
    </source>
</evidence>
<dbReference type="PANTHER" id="PTHR38761:SF1">
    <property type="entry name" value="GLUTAMATE--CYSTEINE LIGASE"/>
    <property type="match status" value="1"/>
</dbReference>
<evidence type="ECO:0000313" key="11">
    <source>
        <dbReference type="EMBL" id="OUY06776.1"/>
    </source>
</evidence>
<keyword evidence="6 8" id="KW-0067">ATP-binding</keyword>